<sequence>METCFWGAQSGGRRVTTSTKQKHDVSSSSYASMSASAAADVAVSSNLLLVSSRLPAFHTASPSSSPSLAAAAANMLLDIPPLYAETRAPLIHGSLLPSRCSSFSPTRELNGQKGGHGRPIYRFPASRPTAAPSRDRTAMRGIFTDASQPLPAQRPQCSAGKGGRLHSPRWFVRLHVPVVSFSPKPP</sequence>
<dbReference type="EMBL" id="JAWRVI010000038">
    <property type="protein sequence ID" value="KAK4086745.1"/>
    <property type="molecule type" value="Genomic_DNA"/>
</dbReference>
<dbReference type="EMBL" id="LCWV01000010">
    <property type="protein sequence ID" value="PWI70242.1"/>
    <property type="molecule type" value="Genomic_DNA"/>
</dbReference>
<comment type="caution">
    <text evidence="3">The sequence shown here is derived from an EMBL/GenBank/DDBJ whole genome shotgun (WGS) entry which is preliminary data.</text>
</comment>
<organism evidence="3 4">
    <name type="scientific">Purpureocillium lilacinum</name>
    <name type="common">Paecilomyces lilacinus</name>
    <dbReference type="NCBI Taxonomy" id="33203"/>
    <lineage>
        <taxon>Eukaryota</taxon>
        <taxon>Fungi</taxon>
        <taxon>Dikarya</taxon>
        <taxon>Ascomycota</taxon>
        <taxon>Pezizomycotina</taxon>
        <taxon>Sordariomycetes</taxon>
        <taxon>Hypocreomycetidae</taxon>
        <taxon>Hypocreales</taxon>
        <taxon>Ophiocordycipitaceae</taxon>
        <taxon>Purpureocillium</taxon>
    </lineage>
</organism>
<keyword evidence="5" id="KW-1185">Reference proteome</keyword>
<dbReference type="Proteomes" id="UP000245956">
    <property type="component" value="Unassembled WGS sequence"/>
</dbReference>
<evidence type="ECO:0000313" key="3">
    <source>
        <dbReference type="EMBL" id="PWI70242.1"/>
    </source>
</evidence>
<evidence type="ECO:0000313" key="2">
    <source>
        <dbReference type="EMBL" id="KAK4086745.1"/>
    </source>
</evidence>
<reference evidence="3 4" key="2">
    <citation type="journal article" date="2016" name="Front. Microbiol.">
        <title>Genome and transcriptome sequences reveal the specific parasitism of the nematophagous Purpureocillium lilacinum 36-1.</title>
        <authorList>
            <person name="Xie J."/>
            <person name="Li S."/>
            <person name="Mo C."/>
            <person name="Xiao X."/>
            <person name="Peng D."/>
            <person name="Wang G."/>
            <person name="Xiao Y."/>
        </authorList>
    </citation>
    <scope>NUCLEOTIDE SEQUENCE [LARGE SCALE GENOMIC DNA]</scope>
    <source>
        <strain evidence="3 4">36-1</strain>
    </source>
</reference>
<feature type="region of interest" description="Disordered" evidence="1">
    <location>
        <begin position="144"/>
        <end position="163"/>
    </location>
</feature>
<feature type="region of interest" description="Disordered" evidence="1">
    <location>
        <begin position="103"/>
        <end position="135"/>
    </location>
</feature>
<dbReference type="AlphaFoldDB" id="A0A2U3E6W0"/>
<accession>A0A2U3E6W0</accession>
<reference evidence="2" key="3">
    <citation type="submission" date="2023-11" db="EMBL/GenBank/DDBJ databases">
        <authorList>
            <person name="Beijen E."/>
            <person name="Ohm R.A."/>
        </authorList>
    </citation>
    <scope>NUCLEOTIDE SEQUENCE</scope>
    <source>
        <strain evidence="2">CBS 150709</strain>
    </source>
</reference>
<gene>
    <name evidence="3" type="ORF">PCL_00386</name>
    <name evidence="2" type="ORF">Purlil1_8910</name>
</gene>
<reference evidence="2 5" key="4">
    <citation type="journal article" date="2024" name="Microbiol. Resour. Announc.">
        <title>Genome annotations for the ascomycete fungi Trichoderma harzianum, Trichoderma aggressivum, and Purpureocillium lilacinum.</title>
        <authorList>
            <person name="Beijen E.P.W."/>
            <person name="Ohm R.A."/>
        </authorList>
    </citation>
    <scope>NUCLEOTIDE SEQUENCE [LARGE SCALE GENOMIC DNA]</scope>
    <source>
        <strain evidence="2 5">CBS 150709</strain>
    </source>
</reference>
<evidence type="ECO:0000313" key="5">
    <source>
        <dbReference type="Proteomes" id="UP001287286"/>
    </source>
</evidence>
<name>A0A2U3E6W0_PURLI</name>
<protein>
    <submittedName>
        <fullName evidence="3">Uncharacterized protein</fullName>
    </submittedName>
</protein>
<evidence type="ECO:0000313" key="4">
    <source>
        <dbReference type="Proteomes" id="UP000245956"/>
    </source>
</evidence>
<reference evidence="3" key="1">
    <citation type="submission" date="2015-05" db="EMBL/GenBank/DDBJ databases">
        <authorList>
            <person name="Wang D.B."/>
            <person name="Wang M."/>
        </authorList>
    </citation>
    <scope>NUCLEOTIDE SEQUENCE</scope>
    <source>
        <strain evidence="3">36-1</strain>
    </source>
</reference>
<proteinExistence type="predicted"/>
<dbReference type="Proteomes" id="UP001287286">
    <property type="component" value="Unassembled WGS sequence"/>
</dbReference>
<evidence type="ECO:0000256" key="1">
    <source>
        <dbReference type="SAM" id="MobiDB-lite"/>
    </source>
</evidence>